<feature type="compositionally biased region" description="Basic residues" evidence="3">
    <location>
        <begin position="107"/>
        <end position="118"/>
    </location>
</feature>
<dbReference type="Gene3D" id="3.30.70.330">
    <property type="match status" value="1"/>
</dbReference>
<feature type="domain" description="RRM" evidence="4">
    <location>
        <begin position="373"/>
        <end position="449"/>
    </location>
</feature>
<reference evidence="5 7" key="2">
    <citation type="submission" date="2018-11" db="EMBL/GenBank/DDBJ databases">
        <authorList>
            <consortium name="Pathogen Informatics"/>
        </authorList>
    </citation>
    <scope>NUCLEOTIDE SEQUENCE [LARGE SCALE GENOMIC DNA]</scope>
</reference>
<feature type="compositionally biased region" description="Polar residues" evidence="3">
    <location>
        <begin position="19"/>
        <end position="31"/>
    </location>
</feature>
<dbReference type="OrthoDB" id="6407164at2759"/>
<dbReference type="InterPro" id="IPR035979">
    <property type="entry name" value="RBD_domain_sf"/>
</dbReference>
<evidence type="ECO:0000256" key="1">
    <source>
        <dbReference type="ARBA" id="ARBA00022884"/>
    </source>
</evidence>
<sequence length="1243" mass="137233">MVNIRSFGSLGCLEPGSGLMNSSNGMDSPQASADCRRRSSELHSPCSSSSKQKESDKTYRSNQRRLLPSSSTIQRSSREHCSSSRNDDRSQRSRPSVTSESFSLRMNSRRSGSRRHTRRTYEKTDSTDSSDGSLNRGTISSHHQHRQYNHSSAASQSVLSTVKLAPRRVVDTNESSSASALSNFNDGSTTVATHATSASSAAVSSSSTAFPQLSSSAQGMQGVYISNLSSSRNETSLKDSLMQSFRKYGKIIHITFDIEKSGNFNEYKRALIIFQRLNVDIEKVLSDPHVIFGLRPKVNLASAVVVMEAYNDFLAMTSAQAAALPSANALSDAYSRHSSKVSSFWDFLDSYQESTAAAITPSVVDACDAKASRTLYLGGLERRTTEEALRSRFSEFGNILDIDLRNLDSAFPIAFIQYSDILSVARAINSMSSQNMNNKNRIKAYWGRSAPSNKIWISGIPTNSSLEYLREKFRSTLYDRSGDINYDSRYNEALLTYPSVDAARDVFSLVRQKKIRLWNVETKRDVEIQVDFCSDKLQSFFFDRKYRFERGTTENSGANFISSLTNSKSSSSILPSSSVLIPPPLPPSHLKETRNLDNKKKFLVAVFLNDCRKNSWNSSRRRRNCDKNSGRNFSGISHHFSSDERSRKYDERRRHRKTSSTSSSGSLSSSSSSSSSSDESRSSDTTAKKRIHDSGHSQQSSQQKEILCNFQNICERQLKIDISKKDSTQIRLQSQNSELVKLMPPPVPSAEFLDPMPFSTEIPTCDETRKKESEACSSKELKTVAKLAPMSSVKRNQPSSSIKGKVVYRSPSITEATVTSLELGNESRIISNNQIEEIANTLVNVIQHNSKPSGKIIVSGNQSIKVKSVGTRLSAAQGCNFFLSSQKSSNESKCHSLSSGSGTSKRIKWPWGFEPIKPAVEIPLELTDLTDVHDPRIFSSLQKTQQKLPLPRFASDTVGRNLIDSSIRRRPESCRPKTLVPSVNHILLQFTNGNLDQSIAADSSPLQHLGPVKRHPSLSRSDTSSSDAMLSPDAPTTSSLHALPPANIDIFGEHSTISDSNIHLRERIFALRAKFDHVDEKFQKTKLSSQIDFEKKSSPSQRSTKFTEELERLKAKNLSVPAELCPSKVPSTSTNFIESVKKVGKPDITITSSITGTTDTFLKSKPLSIFIPQSSVIPLSANASDESLSPSLTYGRLKKPPEPPSPTALMQSAFIASAIPPHCTTSTDSSAAFAVVFAHFSKC</sequence>
<dbReference type="PANTHER" id="PTHR23189">
    <property type="entry name" value="RNA RECOGNITION MOTIF-CONTAINING"/>
    <property type="match status" value="1"/>
</dbReference>
<feature type="region of interest" description="Disordered" evidence="3">
    <location>
        <begin position="11"/>
        <end position="156"/>
    </location>
</feature>
<dbReference type="PROSITE" id="PS50102">
    <property type="entry name" value="RRM"/>
    <property type="match status" value="1"/>
</dbReference>
<feature type="region of interest" description="Disordered" evidence="3">
    <location>
        <begin position="616"/>
        <end position="703"/>
    </location>
</feature>
<feature type="compositionally biased region" description="Low complexity" evidence="3">
    <location>
        <begin position="1018"/>
        <end position="1031"/>
    </location>
</feature>
<dbReference type="GO" id="GO:0003723">
    <property type="term" value="F:RNA binding"/>
    <property type="evidence" value="ECO:0007669"/>
    <property type="project" value="UniProtKB-UniRule"/>
</dbReference>
<evidence type="ECO:0000256" key="3">
    <source>
        <dbReference type="SAM" id="MobiDB-lite"/>
    </source>
</evidence>
<feature type="compositionally biased region" description="Polar residues" evidence="3">
    <location>
        <begin position="127"/>
        <end position="141"/>
    </location>
</feature>
<dbReference type="EMBL" id="UYYG01000119">
    <property type="protein sequence ID" value="VDN53310.1"/>
    <property type="molecule type" value="Genomic_DNA"/>
</dbReference>
<feature type="region of interest" description="Disordered" evidence="3">
    <location>
        <begin position="1182"/>
        <end position="1206"/>
    </location>
</feature>
<feature type="compositionally biased region" description="Basic and acidic residues" evidence="3">
    <location>
        <begin position="640"/>
        <end position="652"/>
    </location>
</feature>
<name>A0A0N4UNX1_DRAME</name>
<reference evidence="8" key="1">
    <citation type="submission" date="2017-02" db="UniProtKB">
        <authorList>
            <consortium name="WormBaseParasite"/>
        </authorList>
    </citation>
    <scope>IDENTIFICATION</scope>
</reference>
<dbReference type="SMART" id="SM00360">
    <property type="entry name" value="RRM"/>
    <property type="match status" value="1"/>
</dbReference>
<dbReference type="InterPro" id="IPR012677">
    <property type="entry name" value="Nucleotide-bd_a/b_plait_sf"/>
</dbReference>
<dbReference type="WBParaSite" id="DME_0000963301-mRNA-1">
    <property type="protein sequence ID" value="DME_0000963301-mRNA-1"/>
    <property type="gene ID" value="DME_0000963301"/>
</dbReference>
<dbReference type="InterPro" id="IPR000504">
    <property type="entry name" value="RRM_dom"/>
</dbReference>
<keyword evidence="7" id="KW-1185">Reference proteome</keyword>
<dbReference type="Pfam" id="PF00076">
    <property type="entry name" value="RRM_1"/>
    <property type="match status" value="1"/>
</dbReference>
<evidence type="ECO:0000259" key="4">
    <source>
        <dbReference type="PROSITE" id="PS50102"/>
    </source>
</evidence>
<evidence type="ECO:0000313" key="5">
    <source>
        <dbReference type="EMBL" id="VDN53310.1"/>
    </source>
</evidence>
<dbReference type="Proteomes" id="UP000274756">
    <property type="component" value="Unassembled WGS sequence"/>
</dbReference>
<feature type="compositionally biased region" description="Polar residues" evidence="3">
    <location>
        <begin position="97"/>
        <end position="106"/>
    </location>
</feature>
<dbReference type="Proteomes" id="UP000038040">
    <property type="component" value="Unplaced"/>
</dbReference>
<evidence type="ECO:0000313" key="6">
    <source>
        <dbReference type="Proteomes" id="UP000038040"/>
    </source>
</evidence>
<evidence type="ECO:0000313" key="7">
    <source>
        <dbReference type="Proteomes" id="UP000274756"/>
    </source>
</evidence>
<gene>
    <name evidence="5" type="ORF">DME_LOCUS3283</name>
</gene>
<dbReference type="STRING" id="318479.A0A0N4UNX1"/>
<evidence type="ECO:0000256" key="2">
    <source>
        <dbReference type="PROSITE-ProRule" id="PRU00176"/>
    </source>
</evidence>
<dbReference type="SUPFAM" id="SSF54928">
    <property type="entry name" value="RNA-binding domain, RBD"/>
    <property type="match status" value="1"/>
</dbReference>
<feature type="compositionally biased region" description="Low complexity" evidence="3">
    <location>
        <begin position="659"/>
        <end position="677"/>
    </location>
</feature>
<organism evidence="6 8">
    <name type="scientific">Dracunculus medinensis</name>
    <name type="common">Guinea worm</name>
    <dbReference type="NCBI Taxonomy" id="318479"/>
    <lineage>
        <taxon>Eukaryota</taxon>
        <taxon>Metazoa</taxon>
        <taxon>Ecdysozoa</taxon>
        <taxon>Nematoda</taxon>
        <taxon>Chromadorea</taxon>
        <taxon>Rhabditida</taxon>
        <taxon>Spirurina</taxon>
        <taxon>Dracunculoidea</taxon>
        <taxon>Dracunculidae</taxon>
        <taxon>Dracunculus</taxon>
    </lineage>
</organism>
<keyword evidence="1 2" id="KW-0694">RNA-binding</keyword>
<feature type="compositionally biased region" description="Polar residues" evidence="3">
    <location>
        <begin position="1182"/>
        <end position="1192"/>
    </location>
</feature>
<accession>A0A0N4UNX1</accession>
<proteinExistence type="predicted"/>
<dbReference type="AlphaFoldDB" id="A0A0N4UNX1"/>
<evidence type="ECO:0000313" key="8">
    <source>
        <dbReference type="WBParaSite" id="DME_0000963301-mRNA-1"/>
    </source>
</evidence>
<protein>
    <submittedName>
        <fullName evidence="8">RRM domain-containing protein</fullName>
    </submittedName>
</protein>
<feature type="compositionally biased region" description="Basic and acidic residues" evidence="3">
    <location>
        <begin position="76"/>
        <end position="91"/>
    </location>
</feature>
<feature type="region of interest" description="Disordered" evidence="3">
    <location>
        <begin position="1006"/>
        <end position="1043"/>
    </location>
</feature>